<sequence>MNFTESFSLAIKNIVASKTRSILTMLGIIIGVAAVILITGLGNGMNNYMQQTFESMGTNSLTVNVMGRGSKKMSVDGMQKIVDDNSDVFEYMSPTTTASGSIKVGTDSLDSTTPTGVNEQYFKIKDLTVDKGRGLEYIDMVKRTHICVVGTYVNKEYFAGNALGDYIKINGTKYIVVGILEEKGDSTEYSDDNIIYVPYTTVSRLNNNDIIGEYTVTFKDTDNAAAAKTLLEDELTKYFNDSDAFYIMSLSELLDQMTTMTNVMITILTIIAGISLLVGGIGIMNIMLVSVTERTREIGIRKALGAKEHYIMSQFVIEAAVTSALGGVIGILFGYILCAIATPIVTSLAEESITVIPSILSVMSSFGISAGIGVFFGYMPAKKAARLNPIDALRYD</sequence>
<proteinExistence type="inferred from homology"/>
<evidence type="ECO:0000256" key="1">
    <source>
        <dbReference type="ARBA" id="ARBA00004651"/>
    </source>
</evidence>
<dbReference type="PANTHER" id="PTHR30572:SF4">
    <property type="entry name" value="ABC TRANSPORTER PERMEASE YTRF"/>
    <property type="match status" value="1"/>
</dbReference>
<evidence type="ECO:0000259" key="9">
    <source>
        <dbReference type="Pfam" id="PF12704"/>
    </source>
</evidence>
<keyword evidence="10" id="KW-0547">Nucleotide-binding</keyword>
<keyword evidence="10" id="KW-0067">ATP-binding</keyword>
<evidence type="ECO:0000256" key="5">
    <source>
        <dbReference type="ARBA" id="ARBA00023136"/>
    </source>
</evidence>
<dbReference type="InterPro" id="IPR003838">
    <property type="entry name" value="ABC3_permease_C"/>
</dbReference>
<dbReference type="GO" id="GO:0005524">
    <property type="term" value="F:ATP binding"/>
    <property type="evidence" value="ECO:0007669"/>
    <property type="project" value="UniProtKB-KW"/>
</dbReference>
<accession>A0A644YUL1</accession>
<feature type="transmembrane region" description="Helical" evidence="7">
    <location>
        <begin position="21"/>
        <end position="42"/>
    </location>
</feature>
<keyword evidence="10" id="KW-0378">Hydrolase</keyword>
<keyword evidence="4 7" id="KW-1133">Transmembrane helix</keyword>
<name>A0A644YUL1_9ZZZZ</name>
<evidence type="ECO:0000256" key="4">
    <source>
        <dbReference type="ARBA" id="ARBA00022989"/>
    </source>
</evidence>
<dbReference type="GO" id="GO:0022857">
    <property type="term" value="F:transmembrane transporter activity"/>
    <property type="evidence" value="ECO:0007669"/>
    <property type="project" value="TreeGrafter"/>
</dbReference>
<dbReference type="InterPro" id="IPR050250">
    <property type="entry name" value="Macrolide_Exporter_MacB"/>
</dbReference>
<protein>
    <submittedName>
        <fullName evidence="10">Macrolide export ATP-binding/permease protein MacB</fullName>
        <ecNumber evidence="10">3.6.3.-</ecNumber>
    </submittedName>
</protein>
<dbReference type="GO" id="GO:0016787">
    <property type="term" value="F:hydrolase activity"/>
    <property type="evidence" value="ECO:0007669"/>
    <property type="project" value="UniProtKB-KW"/>
</dbReference>
<dbReference type="InterPro" id="IPR025857">
    <property type="entry name" value="MacB_PCD"/>
</dbReference>
<gene>
    <name evidence="10" type="primary">macB_46</name>
    <name evidence="10" type="ORF">SDC9_76708</name>
</gene>
<evidence type="ECO:0000313" key="10">
    <source>
        <dbReference type="EMBL" id="MPM30163.1"/>
    </source>
</evidence>
<feature type="domain" description="MacB-like periplasmic core" evidence="9">
    <location>
        <begin position="21"/>
        <end position="232"/>
    </location>
</feature>
<dbReference type="Pfam" id="PF12704">
    <property type="entry name" value="MacB_PCD"/>
    <property type="match status" value="1"/>
</dbReference>
<evidence type="ECO:0000259" key="8">
    <source>
        <dbReference type="Pfam" id="PF02687"/>
    </source>
</evidence>
<comment type="caution">
    <text evidence="10">The sequence shown here is derived from an EMBL/GenBank/DDBJ whole genome shotgun (WGS) entry which is preliminary data.</text>
</comment>
<evidence type="ECO:0000256" key="6">
    <source>
        <dbReference type="ARBA" id="ARBA00038076"/>
    </source>
</evidence>
<feature type="transmembrane region" description="Helical" evidence="7">
    <location>
        <begin position="263"/>
        <end position="289"/>
    </location>
</feature>
<evidence type="ECO:0000256" key="2">
    <source>
        <dbReference type="ARBA" id="ARBA00022475"/>
    </source>
</evidence>
<comment type="subcellular location">
    <subcellularLocation>
        <location evidence="1">Cell membrane</location>
        <topology evidence="1">Multi-pass membrane protein</topology>
    </subcellularLocation>
</comment>
<keyword evidence="2" id="KW-1003">Cell membrane</keyword>
<dbReference type="GO" id="GO:0005886">
    <property type="term" value="C:plasma membrane"/>
    <property type="evidence" value="ECO:0007669"/>
    <property type="project" value="UniProtKB-SubCell"/>
</dbReference>
<comment type="similarity">
    <text evidence="6">Belongs to the ABC-4 integral membrane protein family.</text>
</comment>
<evidence type="ECO:0000256" key="7">
    <source>
        <dbReference type="SAM" id="Phobius"/>
    </source>
</evidence>
<feature type="transmembrane region" description="Helical" evidence="7">
    <location>
        <begin position="310"/>
        <end position="336"/>
    </location>
</feature>
<reference evidence="10" key="1">
    <citation type="submission" date="2019-08" db="EMBL/GenBank/DDBJ databases">
        <authorList>
            <person name="Kucharzyk K."/>
            <person name="Murdoch R.W."/>
            <person name="Higgins S."/>
            <person name="Loffler F."/>
        </authorList>
    </citation>
    <scope>NUCLEOTIDE SEQUENCE</scope>
</reference>
<dbReference type="PANTHER" id="PTHR30572">
    <property type="entry name" value="MEMBRANE COMPONENT OF TRANSPORTER-RELATED"/>
    <property type="match status" value="1"/>
</dbReference>
<evidence type="ECO:0000256" key="3">
    <source>
        <dbReference type="ARBA" id="ARBA00022692"/>
    </source>
</evidence>
<dbReference type="EC" id="3.6.3.-" evidence="10"/>
<organism evidence="10">
    <name type="scientific">bioreactor metagenome</name>
    <dbReference type="NCBI Taxonomy" id="1076179"/>
    <lineage>
        <taxon>unclassified sequences</taxon>
        <taxon>metagenomes</taxon>
        <taxon>ecological metagenomes</taxon>
    </lineage>
</organism>
<dbReference type="AlphaFoldDB" id="A0A644YUL1"/>
<keyword evidence="3 7" id="KW-0812">Transmembrane</keyword>
<dbReference type="EMBL" id="VSSQ01005714">
    <property type="protein sequence ID" value="MPM30163.1"/>
    <property type="molecule type" value="Genomic_DNA"/>
</dbReference>
<feature type="domain" description="ABC3 transporter permease C-terminal" evidence="8">
    <location>
        <begin position="270"/>
        <end position="389"/>
    </location>
</feature>
<keyword evidence="5 7" id="KW-0472">Membrane</keyword>
<feature type="transmembrane region" description="Helical" evidence="7">
    <location>
        <begin position="356"/>
        <end position="378"/>
    </location>
</feature>
<dbReference type="Pfam" id="PF02687">
    <property type="entry name" value="FtsX"/>
    <property type="match status" value="1"/>
</dbReference>